<proteinExistence type="predicted"/>
<dbReference type="GeneID" id="81605447"/>
<evidence type="ECO:0000313" key="3">
    <source>
        <dbReference type="EMBL" id="KAJ5432666.1"/>
    </source>
</evidence>
<accession>A0AAD6BSQ4</accession>
<evidence type="ECO:0000313" key="4">
    <source>
        <dbReference type="Proteomes" id="UP001213681"/>
    </source>
</evidence>
<name>A0AAD6BSQ4_9EURO</name>
<protein>
    <recommendedName>
        <fullName evidence="2">Nephrocystin 3-like N-terminal domain-containing protein</fullName>
    </recommendedName>
</protein>
<reference evidence="3" key="2">
    <citation type="journal article" date="2023" name="IMA Fungus">
        <title>Comparative genomic study of the Penicillium genus elucidates a diverse pangenome and 15 lateral gene transfer events.</title>
        <authorList>
            <person name="Petersen C."/>
            <person name="Sorensen T."/>
            <person name="Nielsen M.R."/>
            <person name="Sondergaard T.E."/>
            <person name="Sorensen J.L."/>
            <person name="Fitzpatrick D.A."/>
            <person name="Frisvad J.C."/>
            <person name="Nielsen K.L."/>
        </authorList>
    </citation>
    <scope>NUCLEOTIDE SEQUENCE</scope>
    <source>
        <strain evidence="3">IBT 16125</strain>
    </source>
</reference>
<dbReference type="EMBL" id="JAPVEA010000009">
    <property type="protein sequence ID" value="KAJ5432666.1"/>
    <property type="molecule type" value="Genomic_DNA"/>
</dbReference>
<dbReference type="AlphaFoldDB" id="A0AAD6BSQ4"/>
<comment type="caution">
    <text evidence="3">The sequence shown here is derived from an EMBL/GenBank/DDBJ whole genome shotgun (WGS) entry which is preliminary data.</text>
</comment>
<organism evidence="3 4">
    <name type="scientific">Penicillium daleae</name>
    <dbReference type="NCBI Taxonomy" id="63821"/>
    <lineage>
        <taxon>Eukaryota</taxon>
        <taxon>Fungi</taxon>
        <taxon>Dikarya</taxon>
        <taxon>Ascomycota</taxon>
        <taxon>Pezizomycotina</taxon>
        <taxon>Eurotiomycetes</taxon>
        <taxon>Eurotiomycetidae</taxon>
        <taxon>Eurotiales</taxon>
        <taxon>Aspergillaceae</taxon>
        <taxon>Penicillium</taxon>
    </lineage>
</organism>
<keyword evidence="1" id="KW-0677">Repeat</keyword>
<evidence type="ECO:0000256" key="1">
    <source>
        <dbReference type="ARBA" id="ARBA00022737"/>
    </source>
</evidence>
<dbReference type="Proteomes" id="UP001213681">
    <property type="component" value="Unassembled WGS sequence"/>
</dbReference>
<feature type="domain" description="Nephrocystin 3-like N-terminal" evidence="2">
    <location>
        <begin position="268"/>
        <end position="432"/>
    </location>
</feature>
<sequence length="710" mass="80914">MADSGATEGMEDVREEIGADMGIATDNQELLSFEPINRLEAAENYGIDPFPHVEESLNGEARVSLSPANALAAQGRAIGSDPTTFAFKSYEKGRLYIYVEDRVLEVMLTPLLKIFCGCPHRSSDLEIFQTELFEFLLHKKAKEWSSLLPILNVVRLSRAIRTSTSAFINSKLTVRSRVISLYARERETGSIHTAWDAHTGTLGLPSEFAIQEEDKMTFPNLSTYVAYEPDTWIAHPSWVRWEQFLLAITAPPRPSPHMPSKAEQVAFLLEHPTYTAWVKGSGGRILYVHGTTPNLPETLADQLLWQWRMDRPFDAQNDCRIIPFTFNHTDTLRDSMVDFMVFAISHLRLGRYTGSQGASYQRLQGQFEFHGGWTEKAVLSNFDFLAQPYETTVFLLQNFDECDDKSRALFHRYLQTMSEGTEEHIRIMVTSRQPHALLTELSSWPEINTDELSLDPGDMAADSSLNTTSWAARDGLDPEVGGKVQIWNKCIGEQLNEIKVGQVDTIIQLIQEHTVFALLDGIGPGDSVAQVLDRILRRYSMEDGFTWIMSWLIATARPFTQGELAELLSSYFRQYTREQQTSESIVLDREAAQWKLDVWLRGLVDIDQEQVKFRSNIRDIIFDRTPDQQQFLWHGVEEQAHQTIVKFCIHHFQCHAIFNPMQRIYEEHRQRGPQADGQKKQMSAPLTPDGVDVLFYLELQEMALGSDGSF</sequence>
<dbReference type="InterPro" id="IPR056884">
    <property type="entry name" value="NPHP3-like_N"/>
</dbReference>
<gene>
    <name evidence="3" type="ORF">N7458_011822</name>
</gene>
<evidence type="ECO:0000259" key="2">
    <source>
        <dbReference type="Pfam" id="PF24883"/>
    </source>
</evidence>
<dbReference type="RefSeq" id="XP_056759958.1">
    <property type="nucleotide sequence ID" value="XM_056915204.1"/>
</dbReference>
<keyword evidence="4" id="KW-1185">Reference proteome</keyword>
<dbReference type="Pfam" id="PF24883">
    <property type="entry name" value="NPHP3_N"/>
    <property type="match status" value="1"/>
</dbReference>
<reference evidence="3" key="1">
    <citation type="submission" date="2022-12" db="EMBL/GenBank/DDBJ databases">
        <authorList>
            <person name="Petersen C."/>
        </authorList>
    </citation>
    <scope>NUCLEOTIDE SEQUENCE</scope>
    <source>
        <strain evidence="3">IBT 16125</strain>
    </source>
</reference>